<organism evidence="2 3">
    <name type="scientific">Paenibacillus sacheonensis</name>
    <dbReference type="NCBI Taxonomy" id="742054"/>
    <lineage>
        <taxon>Bacteria</taxon>
        <taxon>Bacillati</taxon>
        <taxon>Bacillota</taxon>
        <taxon>Bacilli</taxon>
        <taxon>Bacillales</taxon>
        <taxon>Paenibacillaceae</taxon>
        <taxon>Paenibacillus</taxon>
    </lineage>
</organism>
<accession>A0A7X5C3Y0</accession>
<dbReference type="Proteomes" id="UP000558113">
    <property type="component" value="Unassembled WGS sequence"/>
</dbReference>
<reference evidence="2 3" key="1">
    <citation type="submission" date="2020-01" db="EMBL/GenBank/DDBJ databases">
        <title>Paenibacillus soybeanensis sp. nov. isolated from the nodules of soybean (Glycine max(L.) Merr).</title>
        <authorList>
            <person name="Wang H."/>
        </authorList>
    </citation>
    <scope>NUCLEOTIDE SEQUENCE [LARGE SCALE GENOMIC DNA]</scope>
    <source>
        <strain evidence="2 3">DSM 23054</strain>
    </source>
</reference>
<dbReference type="AlphaFoldDB" id="A0A7X5C3Y0"/>
<dbReference type="EMBL" id="JAAAMU010000022">
    <property type="protein sequence ID" value="NBC72780.1"/>
    <property type="molecule type" value="Genomic_DNA"/>
</dbReference>
<keyword evidence="3" id="KW-1185">Reference proteome</keyword>
<comment type="caution">
    <text evidence="2">The sequence shown here is derived from an EMBL/GenBank/DDBJ whole genome shotgun (WGS) entry which is preliminary data.</text>
</comment>
<keyword evidence="1" id="KW-0472">Membrane</keyword>
<gene>
    <name evidence="2" type="ORF">GT003_27670</name>
</gene>
<dbReference type="OrthoDB" id="9866230at2"/>
<keyword evidence="1" id="KW-0812">Transmembrane</keyword>
<evidence type="ECO:0000313" key="3">
    <source>
        <dbReference type="Proteomes" id="UP000558113"/>
    </source>
</evidence>
<name>A0A7X5C3Y0_9BACL</name>
<keyword evidence="1" id="KW-1133">Transmembrane helix</keyword>
<dbReference type="RefSeq" id="WP_161704105.1">
    <property type="nucleotide sequence ID" value="NZ_JAAAMU010000022.1"/>
</dbReference>
<feature type="transmembrane region" description="Helical" evidence="1">
    <location>
        <begin position="45"/>
        <end position="65"/>
    </location>
</feature>
<evidence type="ECO:0000313" key="2">
    <source>
        <dbReference type="EMBL" id="NBC72780.1"/>
    </source>
</evidence>
<proteinExistence type="predicted"/>
<sequence>MRIIHRKPIDAPLFKAGIRTHSSFFAATATIENGSTRRRGKFTTGLINGSLLVAPFWLLVAWLIFHN</sequence>
<evidence type="ECO:0000256" key="1">
    <source>
        <dbReference type="SAM" id="Phobius"/>
    </source>
</evidence>
<protein>
    <submittedName>
        <fullName evidence="2">Uncharacterized protein</fullName>
    </submittedName>
</protein>